<name>A0ACC6KM15_9DEIO</name>
<organism evidence="1 2">
    <name type="scientific">Deinococcus soli</name>
    <name type="common">ex Cha et al. 2016</name>
    <dbReference type="NCBI Taxonomy" id="1309411"/>
    <lineage>
        <taxon>Bacteria</taxon>
        <taxon>Thermotogati</taxon>
        <taxon>Deinococcota</taxon>
        <taxon>Deinococci</taxon>
        <taxon>Deinococcales</taxon>
        <taxon>Deinococcaceae</taxon>
        <taxon>Deinococcus</taxon>
    </lineage>
</organism>
<evidence type="ECO:0000313" key="2">
    <source>
        <dbReference type="Proteomes" id="UP001252370"/>
    </source>
</evidence>
<reference evidence="1" key="1">
    <citation type="submission" date="2023-07" db="EMBL/GenBank/DDBJ databases">
        <title>Sorghum-associated microbial communities from plants grown in Nebraska, USA.</title>
        <authorList>
            <person name="Schachtman D."/>
        </authorList>
    </citation>
    <scope>NUCLEOTIDE SEQUENCE</scope>
    <source>
        <strain evidence="1">BE73</strain>
    </source>
</reference>
<dbReference type="EMBL" id="JAVDTP010000014">
    <property type="protein sequence ID" value="MDR6753460.1"/>
    <property type="molecule type" value="Genomic_DNA"/>
</dbReference>
<dbReference type="Proteomes" id="UP001252370">
    <property type="component" value="Unassembled WGS sequence"/>
</dbReference>
<accession>A0ACC6KM15</accession>
<keyword evidence="2" id="KW-1185">Reference proteome</keyword>
<protein>
    <submittedName>
        <fullName evidence="1">Uncharacterized protein</fullName>
    </submittedName>
</protein>
<gene>
    <name evidence="1" type="ORF">J2Y01_003983</name>
</gene>
<comment type="caution">
    <text evidence="1">The sequence shown here is derived from an EMBL/GenBank/DDBJ whole genome shotgun (WGS) entry which is preliminary data.</text>
</comment>
<proteinExistence type="predicted"/>
<evidence type="ECO:0000313" key="1">
    <source>
        <dbReference type="EMBL" id="MDR6753460.1"/>
    </source>
</evidence>
<sequence>MTTTPPAPGTAVHHPLLGPATVHHLLTLPDGTQRAVCRAPKGEALLQDQPAPAPAPKPARHGLFEDLA</sequence>